<name>A0ABP7LV46_9GAMM</name>
<evidence type="ECO:0000313" key="3">
    <source>
        <dbReference type="Proteomes" id="UP001501565"/>
    </source>
</evidence>
<dbReference type="Proteomes" id="UP001501565">
    <property type="component" value="Unassembled WGS sequence"/>
</dbReference>
<keyword evidence="3" id="KW-1185">Reference proteome</keyword>
<protein>
    <submittedName>
        <fullName evidence="2">Uncharacterized protein</fullName>
    </submittedName>
</protein>
<evidence type="ECO:0000313" key="2">
    <source>
        <dbReference type="EMBL" id="GAA3909289.1"/>
    </source>
</evidence>
<proteinExistence type="predicted"/>
<gene>
    <name evidence="2" type="ORF">GCM10022277_00030</name>
</gene>
<reference evidence="3" key="1">
    <citation type="journal article" date="2019" name="Int. J. Syst. Evol. Microbiol.">
        <title>The Global Catalogue of Microorganisms (GCM) 10K type strain sequencing project: providing services to taxonomists for standard genome sequencing and annotation.</title>
        <authorList>
            <consortium name="The Broad Institute Genomics Platform"/>
            <consortium name="The Broad Institute Genome Sequencing Center for Infectious Disease"/>
            <person name="Wu L."/>
            <person name="Ma J."/>
        </authorList>
    </citation>
    <scope>NUCLEOTIDE SEQUENCE [LARGE SCALE GENOMIC DNA]</scope>
    <source>
        <strain evidence="3">JCM 17551</strain>
    </source>
</reference>
<dbReference type="RefSeq" id="WP_344794154.1">
    <property type="nucleotide sequence ID" value="NZ_BAABBN010000002.1"/>
</dbReference>
<sequence length="244" mass="27005">MDQQIQESYLSVMGVSQWYPKFVLPNAPELSWPEPEPAMERSPVAIAPGSDSMGSPPATSVAAPLDQLRSLMGAEDASPPTITETAEVKLTSHGSESKSKELVAPFSFLYIRYPLGVSVCVLRQTDDPLSSMEQRFLDAVVKYIGASASIEFLHKVDWPIVKAATEFQSRPFFEESMKAFFQKQGYDLGVNTFFLLGKRLSTELPSILDASSNVITSDELHELMMSASAKRELWKHLLVLKNGQ</sequence>
<comment type="caution">
    <text evidence="2">The sequence shown here is derived from an EMBL/GenBank/DDBJ whole genome shotgun (WGS) entry which is preliminary data.</text>
</comment>
<dbReference type="EMBL" id="BAABBN010000002">
    <property type="protein sequence ID" value="GAA3909289.1"/>
    <property type="molecule type" value="Genomic_DNA"/>
</dbReference>
<feature type="region of interest" description="Disordered" evidence="1">
    <location>
        <begin position="34"/>
        <end position="60"/>
    </location>
</feature>
<evidence type="ECO:0000256" key="1">
    <source>
        <dbReference type="SAM" id="MobiDB-lite"/>
    </source>
</evidence>
<organism evidence="2 3">
    <name type="scientific">Litoribacillus peritrichatus</name>
    <dbReference type="NCBI Taxonomy" id="718191"/>
    <lineage>
        <taxon>Bacteria</taxon>
        <taxon>Pseudomonadati</taxon>
        <taxon>Pseudomonadota</taxon>
        <taxon>Gammaproteobacteria</taxon>
        <taxon>Oceanospirillales</taxon>
        <taxon>Oceanospirillaceae</taxon>
        <taxon>Litoribacillus</taxon>
    </lineage>
</organism>
<accession>A0ABP7LV46</accession>